<feature type="domain" description="ABC-2 type transporter transmembrane" evidence="6">
    <location>
        <begin position="88"/>
        <end position="281"/>
    </location>
</feature>
<keyword evidence="2 5" id="KW-0812">Transmembrane</keyword>
<feature type="transmembrane region" description="Helical" evidence="5">
    <location>
        <begin position="48"/>
        <end position="67"/>
    </location>
</feature>
<feature type="transmembrane region" description="Helical" evidence="5">
    <location>
        <begin position="202"/>
        <end position="225"/>
    </location>
</feature>
<sequence>MAETARILERGYRAYEGERGGVAAAVRTTAKHSIQRSLGLKRTIWQKILPALSIGLVYIPAIVFVGITAMAGRFNINADFGPTYVEYYGFVNAAILVFTAFVAPEVLCTDRRSGMLGLYLASPLNRNTYLLAKTLGVMIILSIVTIGPVLLVLIGKTILGAGPDGFDGWLLTFGRILLGGLGISALYASLSLAISSLTSRRAVASAAIVIVLIASAAAVGSLLSAGGATNLQAFDFFILPFQLVYTIYGKRWPATDYEPLASWLVIVANVGWTLLFAGITWWRYRKLTVTK</sequence>
<proteinExistence type="predicted"/>
<gene>
    <name evidence="7" type="ORF">UFOPK2754_01752</name>
</gene>
<evidence type="ECO:0000256" key="3">
    <source>
        <dbReference type="ARBA" id="ARBA00022989"/>
    </source>
</evidence>
<dbReference type="GO" id="GO:0016020">
    <property type="term" value="C:membrane"/>
    <property type="evidence" value="ECO:0007669"/>
    <property type="project" value="UniProtKB-SubCell"/>
</dbReference>
<evidence type="ECO:0000259" key="6">
    <source>
        <dbReference type="Pfam" id="PF12698"/>
    </source>
</evidence>
<dbReference type="GO" id="GO:0140359">
    <property type="term" value="F:ABC-type transporter activity"/>
    <property type="evidence" value="ECO:0007669"/>
    <property type="project" value="InterPro"/>
</dbReference>
<evidence type="ECO:0000256" key="4">
    <source>
        <dbReference type="ARBA" id="ARBA00023136"/>
    </source>
</evidence>
<feature type="transmembrane region" description="Helical" evidence="5">
    <location>
        <begin position="169"/>
        <end position="190"/>
    </location>
</feature>
<feature type="transmembrane region" description="Helical" evidence="5">
    <location>
        <begin position="260"/>
        <end position="282"/>
    </location>
</feature>
<keyword evidence="3 5" id="KW-1133">Transmembrane helix</keyword>
<name>A0A6J6TTM5_9ZZZZ</name>
<dbReference type="Pfam" id="PF12698">
    <property type="entry name" value="ABC2_membrane_3"/>
    <property type="match status" value="1"/>
</dbReference>
<protein>
    <submittedName>
        <fullName evidence="7">Unannotated protein</fullName>
    </submittedName>
</protein>
<dbReference type="EMBL" id="CAEZYR010000063">
    <property type="protein sequence ID" value="CAB4750074.1"/>
    <property type="molecule type" value="Genomic_DNA"/>
</dbReference>
<organism evidence="7">
    <name type="scientific">freshwater metagenome</name>
    <dbReference type="NCBI Taxonomy" id="449393"/>
    <lineage>
        <taxon>unclassified sequences</taxon>
        <taxon>metagenomes</taxon>
        <taxon>ecological metagenomes</taxon>
    </lineage>
</organism>
<evidence type="ECO:0000256" key="1">
    <source>
        <dbReference type="ARBA" id="ARBA00004141"/>
    </source>
</evidence>
<comment type="subcellular location">
    <subcellularLocation>
        <location evidence="1">Membrane</location>
        <topology evidence="1">Multi-pass membrane protein</topology>
    </subcellularLocation>
</comment>
<dbReference type="InterPro" id="IPR013525">
    <property type="entry name" value="ABC2_TM"/>
</dbReference>
<feature type="transmembrane region" description="Helical" evidence="5">
    <location>
        <begin position="87"/>
        <end position="108"/>
    </location>
</feature>
<keyword evidence="4 5" id="KW-0472">Membrane</keyword>
<evidence type="ECO:0000256" key="5">
    <source>
        <dbReference type="SAM" id="Phobius"/>
    </source>
</evidence>
<feature type="transmembrane region" description="Helical" evidence="5">
    <location>
        <begin position="129"/>
        <end position="154"/>
    </location>
</feature>
<dbReference type="AlphaFoldDB" id="A0A6J6TTM5"/>
<accession>A0A6J6TTM5</accession>
<reference evidence="7" key="1">
    <citation type="submission" date="2020-05" db="EMBL/GenBank/DDBJ databases">
        <authorList>
            <person name="Chiriac C."/>
            <person name="Salcher M."/>
            <person name="Ghai R."/>
            <person name="Kavagutti S V."/>
        </authorList>
    </citation>
    <scope>NUCLEOTIDE SEQUENCE</scope>
</reference>
<evidence type="ECO:0000256" key="2">
    <source>
        <dbReference type="ARBA" id="ARBA00022692"/>
    </source>
</evidence>
<evidence type="ECO:0000313" key="7">
    <source>
        <dbReference type="EMBL" id="CAB4750074.1"/>
    </source>
</evidence>